<comment type="catalytic activity">
    <reaction evidence="13">
        <text>2'-deoxycytidine + H2O + H(+) = 2'-deoxyuridine + NH4(+)</text>
        <dbReference type="Rhea" id="RHEA:13433"/>
        <dbReference type="ChEBI" id="CHEBI:15377"/>
        <dbReference type="ChEBI" id="CHEBI:15378"/>
        <dbReference type="ChEBI" id="CHEBI:15698"/>
        <dbReference type="ChEBI" id="CHEBI:16450"/>
        <dbReference type="ChEBI" id="CHEBI:28938"/>
        <dbReference type="EC" id="3.5.4.5"/>
    </reaction>
</comment>
<evidence type="ECO:0000256" key="8">
    <source>
        <dbReference type="ARBA" id="ARBA00032005"/>
    </source>
</evidence>
<dbReference type="GO" id="GO:0001882">
    <property type="term" value="F:nucleoside binding"/>
    <property type="evidence" value="ECO:0007669"/>
    <property type="project" value="Ensembl"/>
</dbReference>
<keyword evidence="6 13" id="KW-0378">Hydrolase</keyword>
<keyword evidence="16" id="KW-1185">Reference proteome</keyword>
<dbReference type="InterPro" id="IPR016193">
    <property type="entry name" value="Cytidine_deaminase-like"/>
</dbReference>
<evidence type="ECO:0000256" key="1">
    <source>
        <dbReference type="ARBA" id="ARBA00001947"/>
    </source>
</evidence>
<dbReference type="PANTHER" id="PTHR11644">
    <property type="entry name" value="CYTIDINE DEAMINASE"/>
    <property type="match status" value="1"/>
</dbReference>
<evidence type="ECO:0000256" key="13">
    <source>
        <dbReference type="RuleBase" id="RU364006"/>
    </source>
</evidence>
<feature type="binding site" evidence="11">
    <location>
        <begin position="78"/>
        <end position="84"/>
    </location>
    <ligand>
        <name>substrate</name>
    </ligand>
</feature>
<keyword evidence="5 12" id="KW-0479">Metal-binding</keyword>
<organism evidence="15 16">
    <name type="scientific">Macaca fascicularis</name>
    <name type="common">Crab-eating macaque</name>
    <name type="synonym">Cynomolgus monkey</name>
    <dbReference type="NCBI Taxonomy" id="9541"/>
    <lineage>
        <taxon>Eukaryota</taxon>
        <taxon>Metazoa</taxon>
        <taxon>Chordata</taxon>
        <taxon>Craniata</taxon>
        <taxon>Vertebrata</taxon>
        <taxon>Euteleostomi</taxon>
        <taxon>Mammalia</taxon>
        <taxon>Eutheria</taxon>
        <taxon>Euarchontoglires</taxon>
        <taxon>Primates</taxon>
        <taxon>Haplorrhini</taxon>
        <taxon>Catarrhini</taxon>
        <taxon>Cercopithecidae</taxon>
        <taxon>Cercopithecinae</taxon>
        <taxon>Macaca</taxon>
    </lineage>
</organism>
<accession>A0A7N9CV89</accession>
<dbReference type="EC" id="3.5.4.5" evidence="4 13"/>
<comment type="function">
    <text evidence="2 13">This enzyme scavenges exogenous and endogenous cytidine and 2'-deoxycytidine for UMP synthesis.</text>
</comment>
<feature type="domain" description="CMP/dCMP-type deaminase" evidence="14">
    <location>
        <begin position="35"/>
        <end position="164"/>
    </location>
</feature>
<dbReference type="GO" id="GO:0008270">
    <property type="term" value="F:zinc ion binding"/>
    <property type="evidence" value="ECO:0007669"/>
    <property type="project" value="UniProtKB-UniRule"/>
</dbReference>
<evidence type="ECO:0000256" key="5">
    <source>
        <dbReference type="ARBA" id="ARBA00022723"/>
    </source>
</evidence>
<dbReference type="PROSITE" id="PS00903">
    <property type="entry name" value="CYT_DCMP_DEAMINASES_1"/>
    <property type="match status" value="1"/>
</dbReference>
<dbReference type="Bgee" id="ENSMFAG00000000090">
    <property type="expression patterns" value="Expressed in bone marrow and 5 other cell types or tissues"/>
</dbReference>
<dbReference type="GeneTree" id="ENSGT00390000000911"/>
<evidence type="ECO:0000256" key="6">
    <source>
        <dbReference type="ARBA" id="ARBA00022801"/>
    </source>
</evidence>
<comment type="cofactor">
    <cofactor evidence="1 12 13">
        <name>Zn(2+)</name>
        <dbReference type="ChEBI" id="CHEBI:29105"/>
    </cofactor>
</comment>
<name>A0A7N9CV89_MACFA</name>
<dbReference type="GO" id="GO:0044206">
    <property type="term" value="P:UMP salvage"/>
    <property type="evidence" value="ECO:0007669"/>
    <property type="project" value="Ensembl"/>
</dbReference>
<feature type="binding site" evidence="12">
    <location>
        <position position="123"/>
    </location>
    <ligand>
        <name>Zn(2+)</name>
        <dbReference type="ChEBI" id="CHEBI:29105"/>
        <note>catalytic</note>
    </ligand>
</feature>
<feature type="active site" description="Proton donor" evidence="10">
    <location>
        <position position="91"/>
    </location>
</feature>
<sequence>MEALGKLRQCQVLGKGHYHGPKSLLVPPVELPFPSPHLVWSNQFLPALEWGKPLTQHTQQEVFLPDLPLDSALFSGCNIENACYPLGICAERTAIQKAVSEGYKDFKAIAISSDMQDDFISPCGACRQVMREFGTNWPVYMTKPDGTYVVMTVQELLPSSFGPEDLQKTQ</sequence>
<evidence type="ECO:0000256" key="3">
    <source>
        <dbReference type="ARBA" id="ARBA00006576"/>
    </source>
</evidence>
<evidence type="ECO:0000256" key="7">
    <source>
        <dbReference type="ARBA" id="ARBA00022833"/>
    </source>
</evidence>
<evidence type="ECO:0000313" key="15">
    <source>
        <dbReference type="Ensembl" id="ENSMFAP00000054363.1"/>
    </source>
</evidence>
<keyword evidence="7 12" id="KW-0862">Zinc</keyword>
<comment type="catalytic activity">
    <reaction evidence="9 13">
        <text>cytidine + H2O + H(+) = uridine + NH4(+)</text>
        <dbReference type="Rhea" id="RHEA:16069"/>
        <dbReference type="ChEBI" id="CHEBI:15377"/>
        <dbReference type="ChEBI" id="CHEBI:15378"/>
        <dbReference type="ChEBI" id="CHEBI:16704"/>
        <dbReference type="ChEBI" id="CHEBI:17562"/>
        <dbReference type="ChEBI" id="CHEBI:28938"/>
        <dbReference type="EC" id="3.5.4.5"/>
    </reaction>
</comment>
<dbReference type="Ensembl" id="ENSMFAT00000084057.1">
    <property type="protein sequence ID" value="ENSMFAP00000054363.1"/>
    <property type="gene ID" value="ENSMFAG00000000090.2"/>
</dbReference>
<reference evidence="15" key="2">
    <citation type="submission" date="2025-08" db="UniProtKB">
        <authorList>
            <consortium name="Ensembl"/>
        </authorList>
    </citation>
    <scope>IDENTIFICATION</scope>
</reference>
<evidence type="ECO:0000256" key="2">
    <source>
        <dbReference type="ARBA" id="ARBA00003949"/>
    </source>
</evidence>
<dbReference type="GO" id="GO:0042803">
    <property type="term" value="F:protein homodimerization activity"/>
    <property type="evidence" value="ECO:0007669"/>
    <property type="project" value="Ensembl"/>
</dbReference>
<dbReference type="CDD" id="cd01283">
    <property type="entry name" value="cytidine_deaminase"/>
    <property type="match status" value="1"/>
</dbReference>
<evidence type="ECO:0000259" key="14">
    <source>
        <dbReference type="PROSITE" id="PS51747"/>
    </source>
</evidence>
<evidence type="ECO:0000256" key="12">
    <source>
        <dbReference type="PIRSR" id="PIRSR606262-3"/>
    </source>
</evidence>
<dbReference type="InterPro" id="IPR016192">
    <property type="entry name" value="APOBEC/CMP_deaminase_Zn-bd"/>
</dbReference>
<dbReference type="AlphaFoldDB" id="A0A7N9CV89"/>
<dbReference type="GO" id="GO:0004126">
    <property type="term" value="F:cytidine deaminase activity"/>
    <property type="evidence" value="ECO:0007669"/>
    <property type="project" value="UniProtKB-UniRule"/>
</dbReference>
<evidence type="ECO:0000313" key="16">
    <source>
        <dbReference type="Proteomes" id="UP000233100"/>
    </source>
</evidence>
<dbReference type="SUPFAM" id="SSF53927">
    <property type="entry name" value="Cytidine deaminase-like"/>
    <property type="match status" value="1"/>
</dbReference>
<reference evidence="15" key="3">
    <citation type="submission" date="2025-09" db="UniProtKB">
        <authorList>
            <consortium name="Ensembl"/>
        </authorList>
    </citation>
    <scope>IDENTIFICATION</scope>
</reference>
<gene>
    <name evidence="15" type="primary">CDA</name>
</gene>
<dbReference type="PROSITE" id="PS51747">
    <property type="entry name" value="CYT_DCMP_DEAMINASES_2"/>
    <property type="match status" value="1"/>
</dbReference>
<evidence type="ECO:0000256" key="4">
    <source>
        <dbReference type="ARBA" id="ARBA00012783"/>
    </source>
</evidence>
<dbReference type="Proteomes" id="UP000233100">
    <property type="component" value="Chromosome 1"/>
</dbReference>
<dbReference type="Gene3D" id="3.40.140.10">
    <property type="entry name" value="Cytidine Deaminase, domain 2"/>
    <property type="match status" value="1"/>
</dbReference>
<evidence type="ECO:0000256" key="11">
    <source>
        <dbReference type="PIRSR" id="PIRSR606262-2"/>
    </source>
</evidence>
<reference evidence="15 16" key="1">
    <citation type="submission" date="2013-03" db="EMBL/GenBank/DDBJ databases">
        <authorList>
            <person name="Warren W."/>
            <person name="Wilson R.K."/>
        </authorList>
    </citation>
    <scope>NUCLEOTIDE SEQUENCE</scope>
</reference>
<dbReference type="Pfam" id="PF00383">
    <property type="entry name" value="dCMP_cyt_deam_1"/>
    <property type="match status" value="1"/>
</dbReference>
<evidence type="ECO:0000256" key="10">
    <source>
        <dbReference type="PIRSR" id="PIRSR606262-1"/>
    </source>
</evidence>
<dbReference type="GO" id="GO:0005829">
    <property type="term" value="C:cytosol"/>
    <property type="evidence" value="ECO:0007669"/>
    <property type="project" value="Ensembl"/>
</dbReference>
<dbReference type="NCBIfam" id="TIGR01354">
    <property type="entry name" value="cyt_deam_tetra"/>
    <property type="match status" value="1"/>
</dbReference>
<protein>
    <recommendedName>
        <fullName evidence="4 13">Cytidine deaminase</fullName>
        <ecNumber evidence="4 13">3.5.4.5</ecNumber>
    </recommendedName>
    <alternativeName>
        <fullName evidence="8 13">Cytidine aminohydrolase</fullName>
    </alternativeName>
</protein>
<feature type="binding site" evidence="12">
    <location>
        <position position="89"/>
    </location>
    <ligand>
        <name>Zn(2+)</name>
        <dbReference type="ChEBI" id="CHEBI:29105"/>
        <note>catalytic</note>
    </ligand>
</feature>
<evidence type="ECO:0000256" key="9">
    <source>
        <dbReference type="ARBA" id="ARBA00049558"/>
    </source>
</evidence>
<dbReference type="NCBIfam" id="NF004064">
    <property type="entry name" value="PRK05578.1"/>
    <property type="match status" value="1"/>
</dbReference>
<dbReference type="FunFam" id="3.40.140.10:FF:000008">
    <property type="entry name" value="Cytidine deaminase"/>
    <property type="match status" value="1"/>
</dbReference>
<comment type="similarity">
    <text evidence="3 13">Belongs to the cytidine and deoxycytidylate deaminase family.</text>
</comment>
<proteinExistence type="inferred from homology"/>
<dbReference type="PANTHER" id="PTHR11644:SF2">
    <property type="entry name" value="CYTIDINE DEAMINASE"/>
    <property type="match status" value="1"/>
</dbReference>
<dbReference type="InterPro" id="IPR050202">
    <property type="entry name" value="Cyt/Deoxycyt_deaminase"/>
</dbReference>
<dbReference type="InterPro" id="IPR006262">
    <property type="entry name" value="Cyt_deam_tetra"/>
</dbReference>
<dbReference type="InterPro" id="IPR002125">
    <property type="entry name" value="CMP_dCMP_dom"/>
</dbReference>
<feature type="binding site" evidence="12">
    <location>
        <position position="126"/>
    </location>
    <ligand>
        <name>Zn(2+)</name>
        <dbReference type="ChEBI" id="CHEBI:29105"/>
        <note>catalytic</note>
    </ligand>
</feature>